<evidence type="ECO:0000313" key="2">
    <source>
        <dbReference type="EMBL" id="ROR27130.1"/>
    </source>
</evidence>
<dbReference type="Pfam" id="PF12685">
    <property type="entry name" value="SpoIIIAH"/>
    <property type="match status" value="1"/>
</dbReference>
<feature type="transmembrane region" description="Helical" evidence="1">
    <location>
        <begin position="9"/>
        <end position="27"/>
    </location>
</feature>
<comment type="caution">
    <text evidence="2">The sequence shown here is derived from an EMBL/GenBank/DDBJ whole genome shotgun (WGS) entry which is preliminary data.</text>
</comment>
<reference evidence="2 3" key="1">
    <citation type="submission" date="2018-11" db="EMBL/GenBank/DDBJ databases">
        <title>Genomic Encyclopedia of Type Strains, Phase IV (KMG-IV): sequencing the most valuable type-strain genomes for metagenomic binning, comparative biology and taxonomic classification.</title>
        <authorList>
            <person name="Goeker M."/>
        </authorList>
    </citation>
    <scope>NUCLEOTIDE SEQUENCE [LARGE SCALE GENOMIC DNA]</scope>
    <source>
        <strain evidence="2 3">DSM 26537</strain>
    </source>
</reference>
<dbReference type="AlphaFoldDB" id="A0A3N1XK73"/>
<organism evidence="2 3">
    <name type="scientific">Mobilisporobacter senegalensis</name>
    <dbReference type="NCBI Taxonomy" id="1329262"/>
    <lineage>
        <taxon>Bacteria</taxon>
        <taxon>Bacillati</taxon>
        <taxon>Bacillota</taxon>
        <taxon>Clostridia</taxon>
        <taxon>Lachnospirales</taxon>
        <taxon>Lachnospiraceae</taxon>
        <taxon>Mobilisporobacter</taxon>
    </lineage>
</organism>
<dbReference type="RefSeq" id="WP_123609828.1">
    <property type="nucleotide sequence ID" value="NZ_RJVG01000007.1"/>
</dbReference>
<sequence>MKNIFRKNQVIITALAIMIAVAGYLNFTNDRVDQEVVSNDLYSQVDDAKEVSGDNTYDFTEEDLLLDLSEEDIAEAEKTKDAISKEDAIDVTDSGELATEETKETADIKDAEGTPGEAVLASTTISPSYFSSVKIEREQMRSKSKELFMEIVNSDKVSDKQKQAAIDGVIELTSIADKENAAEILLGAQGYENVVVSMSEGKVNVVVSNEGLTEQQIAQIEDATKSATGVKADKIVIKPVVVKAE</sequence>
<dbReference type="Proteomes" id="UP000273083">
    <property type="component" value="Unassembled WGS sequence"/>
</dbReference>
<keyword evidence="1" id="KW-1133">Transmembrane helix</keyword>
<dbReference type="OrthoDB" id="9789991at2"/>
<dbReference type="InterPro" id="IPR024232">
    <property type="entry name" value="SpoIIIAH"/>
</dbReference>
<gene>
    <name evidence="2" type="ORF">EDD66_10744</name>
</gene>
<dbReference type="Gene3D" id="1.10.287.4300">
    <property type="entry name" value="Stage III sporulation protein AH-like"/>
    <property type="match status" value="1"/>
</dbReference>
<dbReference type="InterPro" id="IPR038503">
    <property type="entry name" value="SpoIIIAH_sf"/>
</dbReference>
<keyword evidence="1" id="KW-0812">Transmembrane</keyword>
<dbReference type="EMBL" id="RJVG01000007">
    <property type="protein sequence ID" value="ROR27130.1"/>
    <property type="molecule type" value="Genomic_DNA"/>
</dbReference>
<keyword evidence="1" id="KW-0472">Membrane</keyword>
<accession>A0A3N1XK73</accession>
<proteinExistence type="predicted"/>
<evidence type="ECO:0000256" key="1">
    <source>
        <dbReference type="SAM" id="Phobius"/>
    </source>
</evidence>
<name>A0A3N1XK73_9FIRM</name>
<protein>
    <submittedName>
        <fullName evidence="2">Stage III sporulation protein AH</fullName>
    </submittedName>
</protein>
<keyword evidence="3" id="KW-1185">Reference proteome</keyword>
<evidence type="ECO:0000313" key="3">
    <source>
        <dbReference type="Proteomes" id="UP000273083"/>
    </source>
</evidence>